<keyword evidence="2" id="KW-0223">Dioxygenase</keyword>
<dbReference type="PANTHER" id="PTHR35908">
    <property type="entry name" value="HYPOTHETICAL FUSION PROTEIN"/>
    <property type="match status" value="1"/>
</dbReference>
<dbReference type="EMBL" id="JACGXA010000003">
    <property type="protein sequence ID" value="MBA8805723.1"/>
    <property type="molecule type" value="Genomic_DNA"/>
</dbReference>
<comment type="caution">
    <text evidence="2">The sequence shown here is derived from an EMBL/GenBank/DDBJ whole genome shotgun (WGS) entry which is preliminary data.</text>
</comment>
<protein>
    <submittedName>
        <fullName evidence="2">Catechol 2,3-dioxygenase-like lactoylglutathione lyase family enzyme</fullName>
    </submittedName>
</protein>
<dbReference type="InterPro" id="IPR041581">
    <property type="entry name" value="Glyoxalase_6"/>
</dbReference>
<dbReference type="CDD" id="cd06587">
    <property type="entry name" value="VOC"/>
    <property type="match status" value="1"/>
</dbReference>
<keyword evidence="2" id="KW-0456">Lyase</keyword>
<dbReference type="RefSeq" id="WP_182541749.1">
    <property type="nucleotide sequence ID" value="NZ_JACGXA010000003.1"/>
</dbReference>
<gene>
    <name evidence="2" type="ORF">FB382_004068</name>
</gene>
<organism evidence="2 3">
    <name type="scientific">Nocardioides ginsengisegetis</name>
    <dbReference type="NCBI Taxonomy" id="661491"/>
    <lineage>
        <taxon>Bacteria</taxon>
        <taxon>Bacillati</taxon>
        <taxon>Actinomycetota</taxon>
        <taxon>Actinomycetes</taxon>
        <taxon>Propionibacteriales</taxon>
        <taxon>Nocardioidaceae</taxon>
        <taxon>Nocardioides</taxon>
    </lineage>
</organism>
<evidence type="ECO:0000313" key="2">
    <source>
        <dbReference type="EMBL" id="MBA8805723.1"/>
    </source>
</evidence>
<dbReference type="PROSITE" id="PS51819">
    <property type="entry name" value="VOC"/>
    <property type="match status" value="1"/>
</dbReference>
<dbReference type="Pfam" id="PF18029">
    <property type="entry name" value="Glyoxalase_6"/>
    <property type="match status" value="1"/>
</dbReference>
<sequence>MTAPTYRLSNTVLGAPDPRALGRFYRALLGWELREEEDEWVVLKPPGATGPSIGLAFQLEDGHVPPTWPAGPGDQQMQAHLDIGVADLEAGVAHAESLGATQAGHQPQDDVRVMLDPAGHPFCLFTDA</sequence>
<dbReference type="GO" id="GO:0051213">
    <property type="term" value="F:dioxygenase activity"/>
    <property type="evidence" value="ECO:0007669"/>
    <property type="project" value="UniProtKB-KW"/>
</dbReference>
<dbReference type="InterPro" id="IPR037523">
    <property type="entry name" value="VOC_core"/>
</dbReference>
<dbReference type="PANTHER" id="PTHR35908:SF1">
    <property type="entry name" value="CONSERVED PROTEIN"/>
    <property type="match status" value="1"/>
</dbReference>
<name>A0A7W3PBH3_9ACTN</name>
<dbReference type="Proteomes" id="UP000580910">
    <property type="component" value="Unassembled WGS sequence"/>
</dbReference>
<dbReference type="AlphaFoldDB" id="A0A7W3PBH3"/>
<proteinExistence type="predicted"/>
<keyword evidence="3" id="KW-1185">Reference proteome</keyword>
<accession>A0A7W3PBH3</accession>
<evidence type="ECO:0000259" key="1">
    <source>
        <dbReference type="PROSITE" id="PS51819"/>
    </source>
</evidence>
<dbReference type="SUPFAM" id="SSF54593">
    <property type="entry name" value="Glyoxalase/Bleomycin resistance protein/Dihydroxybiphenyl dioxygenase"/>
    <property type="match status" value="1"/>
</dbReference>
<feature type="domain" description="VOC" evidence="1">
    <location>
        <begin position="7"/>
        <end position="128"/>
    </location>
</feature>
<dbReference type="Gene3D" id="3.10.180.10">
    <property type="entry name" value="2,3-Dihydroxybiphenyl 1,2-Dioxygenase, domain 1"/>
    <property type="match status" value="1"/>
</dbReference>
<reference evidence="2 3" key="1">
    <citation type="submission" date="2020-07" db="EMBL/GenBank/DDBJ databases">
        <title>Sequencing the genomes of 1000 actinobacteria strains.</title>
        <authorList>
            <person name="Klenk H.-P."/>
        </authorList>
    </citation>
    <scope>NUCLEOTIDE SEQUENCE [LARGE SCALE GENOMIC DNA]</scope>
    <source>
        <strain evidence="2 3">DSM 21349</strain>
    </source>
</reference>
<dbReference type="InterPro" id="IPR029068">
    <property type="entry name" value="Glyas_Bleomycin-R_OHBP_Dase"/>
</dbReference>
<evidence type="ECO:0000313" key="3">
    <source>
        <dbReference type="Proteomes" id="UP000580910"/>
    </source>
</evidence>
<keyword evidence="2" id="KW-0560">Oxidoreductase</keyword>
<dbReference type="GO" id="GO:0016829">
    <property type="term" value="F:lyase activity"/>
    <property type="evidence" value="ECO:0007669"/>
    <property type="project" value="UniProtKB-KW"/>
</dbReference>